<dbReference type="EMBL" id="JARJCM010000017">
    <property type="protein sequence ID" value="KAJ7041452.1"/>
    <property type="molecule type" value="Genomic_DNA"/>
</dbReference>
<dbReference type="Proteomes" id="UP001218188">
    <property type="component" value="Unassembled WGS sequence"/>
</dbReference>
<feature type="repeat" description="ANK" evidence="3">
    <location>
        <begin position="751"/>
        <end position="783"/>
    </location>
</feature>
<name>A0AAD6X9B9_9AGAR</name>
<dbReference type="Pfam" id="PF22939">
    <property type="entry name" value="WHD_GPIID"/>
    <property type="match status" value="1"/>
</dbReference>
<evidence type="ECO:0000313" key="6">
    <source>
        <dbReference type="EMBL" id="KAJ7041452.1"/>
    </source>
</evidence>
<keyword evidence="1" id="KW-0677">Repeat</keyword>
<evidence type="ECO:0000256" key="3">
    <source>
        <dbReference type="PROSITE-ProRule" id="PRU00023"/>
    </source>
</evidence>
<feature type="repeat" description="ANK" evidence="3">
    <location>
        <begin position="787"/>
        <end position="816"/>
    </location>
</feature>
<keyword evidence="7" id="KW-1185">Reference proteome</keyword>
<gene>
    <name evidence="6" type="ORF">C8F04DRAFT_158401</name>
</gene>
<keyword evidence="2 3" id="KW-0040">ANK repeat</keyword>
<feature type="domain" description="Nephrocystin 3-like N-terminal" evidence="5">
    <location>
        <begin position="39"/>
        <end position="198"/>
    </location>
</feature>
<feature type="repeat" description="ANK" evidence="3">
    <location>
        <begin position="585"/>
        <end position="617"/>
    </location>
</feature>
<dbReference type="SMART" id="SM00248">
    <property type="entry name" value="ANK"/>
    <property type="match status" value="12"/>
</dbReference>
<reference evidence="6" key="1">
    <citation type="submission" date="2023-03" db="EMBL/GenBank/DDBJ databases">
        <title>Massive genome expansion in bonnet fungi (Mycena s.s.) driven by repeated elements and novel gene families across ecological guilds.</title>
        <authorList>
            <consortium name="Lawrence Berkeley National Laboratory"/>
            <person name="Harder C.B."/>
            <person name="Miyauchi S."/>
            <person name="Viragh M."/>
            <person name="Kuo A."/>
            <person name="Thoen E."/>
            <person name="Andreopoulos B."/>
            <person name="Lu D."/>
            <person name="Skrede I."/>
            <person name="Drula E."/>
            <person name="Henrissat B."/>
            <person name="Morin E."/>
            <person name="Kohler A."/>
            <person name="Barry K."/>
            <person name="LaButti K."/>
            <person name="Morin E."/>
            <person name="Salamov A."/>
            <person name="Lipzen A."/>
            <person name="Mereny Z."/>
            <person name="Hegedus B."/>
            <person name="Baldrian P."/>
            <person name="Stursova M."/>
            <person name="Weitz H."/>
            <person name="Taylor A."/>
            <person name="Grigoriev I.V."/>
            <person name="Nagy L.G."/>
            <person name="Martin F."/>
            <person name="Kauserud H."/>
        </authorList>
    </citation>
    <scope>NUCLEOTIDE SEQUENCE</scope>
    <source>
        <strain evidence="6">CBHHK200</strain>
    </source>
</reference>
<feature type="repeat" description="ANK" evidence="3">
    <location>
        <begin position="817"/>
        <end position="849"/>
    </location>
</feature>
<comment type="caution">
    <text evidence="6">The sequence shown here is derived from an EMBL/GenBank/DDBJ whole genome shotgun (WGS) entry which is preliminary data.</text>
</comment>
<dbReference type="Gene3D" id="3.40.50.300">
    <property type="entry name" value="P-loop containing nucleotide triphosphate hydrolases"/>
    <property type="match status" value="1"/>
</dbReference>
<dbReference type="InterPro" id="IPR036770">
    <property type="entry name" value="Ankyrin_rpt-contain_sf"/>
</dbReference>
<dbReference type="PROSITE" id="PS50297">
    <property type="entry name" value="ANK_REP_REGION"/>
    <property type="match status" value="5"/>
</dbReference>
<feature type="repeat" description="ANK" evidence="3">
    <location>
        <begin position="519"/>
        <end position="551"/>
    </location>
</feature>
<dbReference type="InterPro" id="IPR056884">
    <property type="entry name" value="NPHP3-like_N"/>
</dbReference>
<evidence type="ECO:0000259" key="5">
    <source>
        <dbReference type="Pfam" id="PF24883"/>
    </source>
</evidence>
<sequence>MRAIRKPLGAGERKEIMNSLAPINFFQHHSSISQTRQHGTGQWLLDDPHFQEWQSSTGRTLWLCGIPGAGKTILTSMVVDHFSEQFKQENNRVACVYLTHKDAEVQTPANLLAGLWRQLVLHKDVGSLAKTLYEVHHEKQTSLSAGEAFRVLCQAIKQFSKVYIVIDGMDEYPEKHRDSLQQYLSDLAPMVNLMITSRPNLAPDHTSLNCDILDIRASKEDVLMYVDAQIQKSGRLSRLVQTSANLAGDIRSKIVDTVDGMFLLAKLHMDDLATMQTVREVRESLKTLPKTLDLTYDNVMNRIEGYRDKDKNMAHLTLTWVTNAKRPLTVTELQAALAIEPGTKLLDQENIMPMDFILDICAGLVVLDQKLSQVQLVHYTTQEYLDRIWAKRLPEAQTKIAHTLFTYLAFDEVSTDLEQTSVNPEQSDVVSGPLFRYSQYCLAHAAGADEKVLIDMILEFLAWPALHTKAVRQKWNFPPWDCLAWPTKPSALWISAAANLVETTKFLLKSNSTLSVQPSDSPEIIVAAYYGHIGMMQLLVEHGADIKVQGGAYHTALQAAASSGQLHIAEWLLEQGADINAQGGQDGSAMQAASYWGYENIVQLLIQHGADAKVQKGYHGGALQLASASGHLEIVELLLDHGFNVNTQDERYGTALCAASSAMYTSKHINIVRVLLDHEADVNANGGPYGSPLQAASANGHRDIAQLLIDYNANVNADAGLYGSALHVAFGRGYLDIVALLIINNAKVQAEPYSLLHAALSEGHFGIFNLLIQNGADVNVQVEGYGTCLRTACIHGNFNMAKLLIEHGANVNTETELYSSLLHETFARGHIHIFRLLLEHGADANVQDKDYGTCLRTVCMNGYFELVQIAHQVWGCGGCGQ</sequence>
<dbReference type="Gene3D" id="1.25.40.20">
    <property type="entry name" value="Ankyrin repeat-containing domain"/>
    <property type="match status" value="2"/>
</dbReference>
<dbReference type="SUPFAM" id="SSF52540">
    <property type="entry name" value="P-loop containing nucleoside triphosphate hydrolases"/>
    <property type="match status" value="1"/>
</dbReference>
<dbReference type="PANTHER" id="PTHR24198">
    <property type="entry name" value="ANKYRIN REPEAT AND PROTEIN KINASE DOMAIN-CONTAINING PROTEIN"/>
    <property type="match status" value="1"/>
</dbReference>
<evidence type="ECO:0000313" key="7">
    <source>
        <dbReference type="Proteomes" id="UP001218188"/>
    </source>
</evidence>
<dbReference type="InterPro" id="IPR027417">
    <property type="entry name" value="P-loop_NTPase"/>
</dbReference>
<dbReference type="InterPro" id="IPR002110">
    <property type="entry name" value="Ankyrin_rpt"/>
</dbReference>
<dbReference type="Pfam" id="PF24883">
    <property type="entry name" value="NPHP3_N"/>
    <property type="match status" value="1"/>
</dbReference>
<feature type="repeat" description="ANK" evidence="3">
    <location>
        <begin position="691"/>
        <end position="720"/>
    </location>
</feature>
<protein>
    <submittedName>
        <fullName evidence="6">Ankyrin repeat-containing domain protein</fullName>
    </submittedName>
</protein>
<dbReference type="SUPFAM" id="SSF48403">
    <property type="entry name" value="Ankyrin repeat"/>
    <property type="match status" value="1"/>
</dbReference>
<accession>A0AAD6X9B9</accession>
<evidence type="ECO:0000256" key="2">
    <source>
        <dbReference type="ARBA" id="ARBA00023043"/>
    </source>
</evidence>
<proteinExistence type="predicted"/>
<dbReference type="PROSITE" id="PS50088">
    <property type="entry name" value="ANK_REPEAT"/>
    <property type="match status" value="8"/>
</dbReference>
<feature type="domain" description="GPI inositol-deacylase winged helix" evidence="4">
    <location>
        <begin position="309"/>
        <end position="385"/>
    </location>
</feature>
<evidence type="ECO:0000259" key="4">
    <source>
        <dbReference type="Pfam" id="PF22939"/>
    </source>
</evidence>
<dbReference type="PANTHER" id="PTHR24198:SF194">
    <property type="entry name" value="INVERSIN-A"/>
    <property type="match status" value="1"/>
</dbReference>
<organism evidence="6 7">
    <name type="scientific">Mycena alexandri</name>
    <dbReference type="NCBI Taxonomy" id="1745969"/>
    <lineage>
        <taxon>Eukaryota</taxon>
        <taxon>Fungi</taxon>
        <taxon>Dikarya</taxon>
        <taxon>Basidiomycota</taxon>
        <taxon>Agaricomycotina</taxon>
        <taxon>Agaricomycetes</taxon>
        <taxon>Agaricomycetidae</taxon>
        <taxon>Agaricales</taxon>
        <taxon>Marasmiineae</taxon>
        <taxon>Mycenaceae</taxon>
        <taxon>Mycena</taxon>
    </lineage>
</organism>
<feature type="repeat" description="ANK" evidence="3">
    <location>
        <begin position="552"/>
        <end position="584"/>
    </location>
</feature>
<evidence type="ECO:0000256" key="1">
    <source>
        <dbReference type="ARBA" id="ARBA00022737"/>
    </source>
</evidence>
<dbReference type="InterPro" id="IPR054471">
    <property type="entry name" value="GPIID_WHD"/>
</dbReference>
<feature type="repeat" description="ANK" evidence="3">
    <location>
        <begin position="622"/>
        <end position="650"/>
    </location>
</feature>
<dbReference type="AlphaFoldDB" id="A0AAD6X9B9"/>
<dbReference type="Pfam" id="PF12796">
    <property type="entry name" value="Ank_2"/>
    <property type="match status" value="4"/>
</dbReference>